<gene>
    <name evidence="1" type="ORF">I858_016190</name>
</gene>
<evidence type="ECO:0000313" key="2">
    <source>
        <dbReference type="Proteomes" id="UP000053354"/>
    </source>
</evidence>
<organism evidence="1 2">
    <name type="scientific">Planococcus versutus</name>
    <dbReference type="NCBI Taxonomy" id="1302659"/>
    <lineage>
        <taxon>Bacteria</taxon>
        <taxon>Bacillati</taxon>
        <taxon>Bacillota</taxon>
        <taxon>Bacilli</taxon>
        <taxon>Bacillales</taxon>
        <taxon>Caryophanaceae</taxon>
        <taxon>Planococcus</taxon>
    </lineage>
</organism>
<dbReference type="InterPro" id="IPR029058">
    <property type="entry name" value="AB_hydrolase_fold"/>
</dbReference>
<dbReference type="KEGG" id="pll:I858_016190"/>
<dbReference type="SUPFAM" id="SSF53474">
    <property type="entry name" value="alpha/beta-Hydrolases"/>
    <property type="match status" value="1"/>
</dbReference>
<dbReference type="AlphaFoldDB" id="A0A1B1S5R7"/>
<sequence>MTALVVIPEGEGSFPAMLIWSGSGPTDKHGNSPLMTGNNNSFQMVAQALAIQGIASIRYDKQEVGENTALVSKEEDLRFDDYVRDAVAWIDYASTDDSFSSIGAIGHSEDSLIGMIAAKQQASSFVSLAGAGSAVDMC</sequence>
<evidence type="ECO:0000313" key="1">
    <source>
        <dbReference type="EMBL" id="ANU28527.1"/>
    </source>
</evidence>
<dbReference type="InterPro" id="IPR053145">
    <property type="entry name" value="AB_hydrolase_Est10"/>
</dbReference>
<proteinExistence type="predicted"/>
<dbReference type="PANTHER" id="PTHR43265:SF1">
    <property type="entry name" value="ESTERASE ESTD"/>
    <property type="match status" value="1"/>
</dbReference>
<dbReference type="Gene3D" id="3.40.50.1820">
    <property type="entry name" value="alpha/beta hydrolase"/>
    <property type="match status" value="1"/>
</dbReference>
<dbReference type="RefSeq" id="WP_065524869.1">
    <property type="nucleotide sequence ID" value="NZ_CP016540.2"/>
</dbReference>
<reference evidence="1" key="1">
    <citation type="submission" date="2016-10" db="EMBL/GenBank/DDBJ databases">
        <authorList>
            <person name="See-Too W.S."/>
        </authorList>
    </citation>
    <scope>NUCLEOTIDE SEQUENCE</scope>
    <source>
        <strain evidence="1">L10.15</strain>
    </source>
</reference>
<accession>A0A1B1S5R7</accession>
<protein>
    <recommendedName>
        <fullName evidence="3">Xaa-Pro dipeptidyl-peptidase-like domain-containing protein</fullName>
    </recommendedName>
</protein>
<name>A0A1B1S5R7_9BACL</name>
<dbReference type="PANTHER" id="PTHR43265">
    <property type="entry name" value="ESTERASE ESTD"/>
    <property type="match status" value="1"/>
</dbReference>
<dbReference type="OrthoDB" id="9809549at2"/>
<evidence type="ECO:0008006" key="3">
    <source>
        <dbReference type="Google" id="ProtNLM"/>
    </source>
</evidence>
<dbReference type="STRING" id="1302659.I858_016190"/>
<keyword evidence="2" id="KW-1185">Reference proteome</keyword>
<dbReference type="GO" id="GO:0052689">
    <property type="term" value="F:carboxylic ester hydrolase activity"/>
    <property type="evidence" value="ECO:0007669"/>
    <property type="project" value="TreeGrafter"/>
</dbReference>
<dbReference type="EMBL" id="CP016540">
    <property type="protein sequence ID" value="ANU28527.1"/>
    <property type="molecule type" value="Genomic_DNA"/>
</dbReference>
<dbReference type="Proteomes" id="UP000053354">
    <property type="component" value="Chromosome"/>
</dbReference>